<accession>A0A919XNN6</accession>
<evidence type="ECO:0000259" key="3">
    <source>
        <dbReference type="PROSITE" id="PS51186"/>
    </source>
</evidence>
<dbReference type="SUPFAM" id="SSF55729">
    <property type="entry name" value="Acyl-CoA N-acyltransferases (Nat)"/>
    <property type="match status" value="1"/>
</dbReference>
<dbReference type="PANTHER" id="PTHR43420:SF12">
    <property type="entry name" value="N-ACETYLTRANSFERASE DOMAIN-CONTAINING PROTEIN"/>
    <property type="match status" value="1"/>
</dbReference>
<keyword evidence="5" id="KW-1185">Reference proteome</keyword>
<dbReference type="InterPro" id="IPR000182">
    <property type="entry name" value="GNAT_dom"/>
</dbReference>
<feature type="domain" description="N-acetyltransferase" evidence="3">
    <location>
        <begin position="25"/>
        <end position="174"/>
    </location>
</feature>
<keyword evidence="1" id="KW-0808">Transferase</keyword>
<proteinExistence type="predicted"/>
<dbReference type="PANTHER" id="PTHR43420">
    <property type="entry name" value="ACETYLTRANSFERASE"/>
    <property type="match status" value="1"/>
</dbReference>
<dbReference type="AlphaFoldDB" id="A0A919XNN6"/>
<evidence type="ECO:0000313" key="4">
    <source>
        <dbReference type="EMBL" id="GIO36381.1"/>
    </source>
</evidence>
<organism evidence="4 5">
    <name type="scientific">Paenibacillus antibioticophila</name>
    <dbReference type="NCBI Taxonomy" id="1274374"/>
    <lineage>
        <taxon>Bacteria</taxon>
        <taxon>Bacillati</taxon>
        <taxon>Bacillota</taxon>
        <taxon>Bacilli</taxon>
        <taxon>Bacillales</taxon>
        <taxon>Paenibacillaceae</taxon>
        <taxon>Paenibacillus</taxon>
    </lineage>
</organism>
<dbReference type="Proteomes" id="UP000681162">
    <property type="component" value="Unassembled WGS sequence"/>
</dbReference>
<dbReference type="EMBL" id="BORR01000003">
    <property type="protein sequence ID" value="GIO36381.1"/>
    <property type="molecule type" value="Genomic_DNA"/>
</dbReference>
<dbReference type="GO" id="GO:0016747">
    <property type="term" value="F:acyltransferase activity, transferring groups other than amino-acyl groups"/>
    <property type="evidence" value="ECO:0007669"/>
    <property type="project" value="InterPro"/>
</dbReference>
<dbReference type="PROSITE" id="PS51186">
    <property type="entry name" value="GNAT"/>
    <property type="match status" value="1"/>
</dbReference>
<keyword evidence="2" id="KW-0012">Acyltransferase</keyword>
<dbReference type="RefSeq" id="WP_212938715.1">
    <property type="nucleotide sequence ID" value="NZ_BORR01000003.1"/>
</dbReference>
<dbReference type="CDD" id="cd04301">
    <property type="entry name" value="NAT_SF"/>
    <property type="match status" value="1"/>
</dbReference>
<dbReference type="InterPro" id="IPR008125">
    <property type="entry name" value="Streptothricin_AcTrfase"/>
</dbReference>
<evidence type="ECO:0000256" key="1">
    <source>
        <dbReference type="ARBA" id="ARBA00022679"/>
    </source>
</evidence>
<dbReference type="Gene3D" id="3.40.630.30">
    <property type="match status" value="1"/>
</dbReference>
<evidence type="ECO:0000256" key="2">
    <source>
        <dbReference type="ARBA" id="ARBA00023315"/>
    </source>
</evidence>
<reference evidence="4 5" key="1">
    <citation type="submission" date="2021-03" db="EMBL/GenBank/DDBJ databases">
        <title>Antimicrobial resistance genes in bacteria isolated from Japanese honey, and their potential for conferring macrolide and lincosamide resistance in the American foulbrood pathogen Paenibacillus larvae.</title>
        <authorList>
            <person name="Okamoto M."/>
            <person name="Kumagai M."/>
            <person name="Kanamori H."/>
            <person name="Takamatsu D."/>
        </authorList>
    </citation>
    <scope>NUCLEOTIDE SEQUENCE [LARGE SCALE GENOMIC DNA]</scope>
    <source>
        <strain evidence="4 5">J41TS12</strain>
    </source>
</reference>
<sequence length="174" mass="20502">MIIQMNQDNMNDYSSSNEHFIVFGRIVPRYENDEWSYTEENFSEQYIKQYDDDEIDMSYVGDENKAVFLCYEKDNCIGRIKLRANWNGFALIEDIAVAKEWRHKGVGTELLKAAFEWAKKKELIGAMLETQDVNVAACRFYAKNRFVIGAVDNRLYSKFSTANEKAIFWYYLFP</sequence>
<protein>
    <recommendedName>
        <fullName evidence="3">N-acetyltransferase domain-containing protein</fullName>
    </recommendedName>
</protein>
<comment type="caution">
    <text evidence="4">The sequence shown here is derived from an EMBL/GenBank/DDBJ whole genome shotgun (WGS) entry which is preliminary data.</text>
</comment>
<dbReference type="PRINTS" id="PR01754">
    <property type="entry name" value="SACTRNSFRASE"/>
</dbReference>
<gene>
    <name evidence="4" type="primary">yyaR</name>
    <name evidence="4" type="ORF">J41TS12_12420</name>
</gene>
<dbReference type="InterPro" id="IPR016181">
    <property type="entry name" value="Acyl_CoA_acyltransferase"/>
</dbReference>
<dbReference type="InterPro" id="IPR050680">
    <property type="entry name" value="YpeA/RimI_acetyltransf"/>
</dbReference>
<dbReference type="Pfam" id="PF00583">
    <property type="entry name" value="Acetyltransf_1"/>
    <property type="match status" value="1"/>
</dbReference>
<evidence type="ECO:0000313" key="5">
    <source>
        <dbReference type="Proteomes" id="UP000681162"/>
    </source>
</evidence>
<name>A0A919XNN6_9BACL</name>